<keyword evidence="1" id="KW-1133">Transmembrane helix</keyword>
<keyword evidence="3" id="KW-1185">Reference proteome</keyword>
<gene>
    <name evidence="2" type="ORF">SAMN04488587_1935</name>
</gene>
<sequence length="69" mass="7900">MMHYYNTFGLLDFFLEILLILLVVGLVIFFINKSGFAGSASNEKLVSMEKDVAEIKKTVEEIKEKLEEI</sequence>
<feature type="transmembrane region" description="Helical" evidence="1">
    <location>
        <begin position="13"/>
        <end position="31"/>
    </location>
</feature>
<accession>A0A1I0B4Z7</accession>
<keyword evidence="1" id="KW-0812">Transmembrane</keyword>
<dbReference type="STRING" id="1353158.SAMN04488587_1935"/>
<organism evidence="2 3">
    <name type="scientific">Methanococcoides vulcani</name>
    <dbReference type="NCBI Taxonomy" id="1353158"/>
    <lineage>
        <taxon>Archaea</taxon>
        <taxon>Methanobacteriati</taxon>
        <taxon>Methanobacteriota</taxon>
        <taxon>Stenosarchaea group</taxon>
        <taxon>Methanomicrobia</taxon>
        <taxon>Methanosarcinales</taxon>
        <taxon>Methanosarcinaceae</taxon>
        <taxon>Methanococcoides</taxon>
    </lineage>
</organism>
<protein>
    <submittedName>
        <fullName evidence="2">Uncharacterized protein</fullName>
    </submittedName>
</protein>
<evidence type="ECO:0000313" key="3">
    <source>
        <dbReference type="Proteomes" id="UP000243338"/>
    </source>
</evidence>
<keyword evidence="1" id="KW-0472">Membrane</keyword>
<dbReference type="EMBL" id="FOHQ01000006">
    <property type="protein sequence ID" value="SET01174.1"/>
    <property type="molecule type" value="Genomic_DNA"/>
</dbReference>
<reference evidence="3" key="1">
    <citation type="submission" date="2016-10" db="EMBL/GenBank/DDBJ databases">
        <authorList>
            <person name="Varghese N."/>
            <person name="Submissions S."/>
        </authorList>
    </citation>
    <scope>NUCLEOTIDE SEQUENCE [LARGE SCALE GENOMIC DNA]</scope>
    <source>
        <strain evidence="3">SLH 33</strain>
    </source>
</reference>
<dbReference type="AlphaFoldDB" id="A0A1I0B4Z7"/>
<name>A0A1I0B4Z7_9EURY</name>
<evidence type="ECO:0000313" key="2">
    <source>
        <dbReference type="EMBL" id="SET01174.1"/>
    </source>
</evidence>
<proteinExistence type="predicted"/>
<evidence type="ECO:0000256" key="1">
    <source>
        <dbReference type="SAM" id="Phobius"/>
    </source>
</evidence>
<dbReference type="Proteomes" id="UP000243338">
    <property type="component" value="Unassembled WGS sequence"/>
</dbReference>